<proteinExistence type="predicted"/>
<keyword evidence="2" id="KW-1185">Reference proteome</keyword>
<accession>A0A8G0PCR1</accession>
<organism evidence="1 2">
    <name type="scientific">Trichoderma simmonsii</name>
    <dbReference type="NCBI Taxonomy" id="1491479"/>
    <lineage>
        <taxon>Eukaryota</taxon>
        <taxon>Fungi</taxon>
        <taxon>Dikarya</taxon>
        <taxon>Ascomycota</taxon>
        <taxon>Pezizomycotina</taxon>
        <taxon>Sordariomycetes</taxon>
        <taxon>Hypocreomycetidae</taxon>
        <taxon>Hypocreales</taxon>
        <taxon>Hypocreaceae</taxon>
        <taxon>Trichoderma</taxon>
    </lineage>
</organism>
<dbReference type="AlphaFoldDB" id="A0A8G0PCR1"/>
<evidence type="ECO:0000313" key="2">
    <source>
        <dbReference type="Proteomes" id="UP000826661"/>
    </source>
</evidence>
<reference evidence="1 2" key="1">
    <citation type="journal article" date="2021" name="BMC Genomics">
        <title>Telomere-to-telomere genome assembly of asparaginase-producing Trichoderma simmonsii.</title>
        <authorList>
            <person name="Chung D."/>
            <person name="Kwon Y.M."/>
            <person name="Yang Y."/>
        </authorList>
    </citation>
    <scope>NUCLEOTIDE SEQUENCE [LARGE SCALE GENOMIC DNA]</scope>
    <source>
        <strain evidence="1 2">GH-Sj1</strain>
    </source>
</reference>
<dbReference type="EMBL" id="CP075865">
    <property type="protein sequence ID" value="QYS95732.1"/>
    <property type="molecule type" value="Genomic_DNA"/>
</dbReference>
<name>A0A8G0PCR1_9HYPO</name>
<gene>
    <name evidence="1" type="ORF">H0G86_003007</name>
</gene>
<evidence type="ECO:0000313" key="1">
    <source>
        <dbReference type="EMBL" id="QYS95732.1"/>
    </source>
</evidence>
<sequence>MLCSHLPSSYHGRSISTSCNARELADMPSAIDLTGPLSQPPQSIPAELQQCPSRYELYCNKTSNCDLDVQWHQQGQAMQGAQAEPPWRNKPLAPLGLYTRELAFAFLWLSCKGAKIHRVTPSRPAEYREALIKYWH</sequence>
<dbReference type="Proteomes" id="UP000826661">
    <property type="component" value="Chromosome II"/>
</dbReference>
<protein>
    <submittedName>
        <fullName evidence="1">Uncharacterized protein</fullName>
    </submittedName>
</protein>